<feature type="transmembrane region" description="Helical" evidence="2">
    <location>
        <begin position="7"/>
        <end position="28"/>
    </location>
</feature>
<keyword evidence="5" id="KW-1185">Reference proteome</keyword>
<dbReference type="GO" id="GO:0016787">
    <property type="term" value="F:hydrolase activity"/>
    <property type="evidence" value="ECO:0007669"/>
    <property type="project" value="UniProtKB-KW"/>
</dbReference>
<dbReference type="AlphaFoldDB" id="A0A5C5S8W6"/>
<dbReference type="EMBL" id="VOHL01000010">
    <property type="protein sequence ID" value="TWS96187.1"/>
    <property type="molecule type" value="Genomic_DNA"/>
</dbReference>
<dbReference type="Pfam" id="PF20434">
    <property type="entry name" value="BD-FAE"/>
    <property type="match status" value="1"/>
</dbReference>
<proteinExistence type="predicted"/>
<keyword evidence="2" id="KW-0812">Transmembrane</keyword>
<evidence type="ECO:0000313" key="4">
    <source>
        <dbReference type="EMBL" id="TWS96187.1"/>
    </source>
</evidence>
<evidence type="ECO:0000259" key="3">
    <source>
        <dbReference type="Pfam" id="PF20434"/>
    </source>
</evidence>
<keyword evidence="2" id="KW-0472">Membrane</keyword>
<accession>A0A5C5S8W6</accession>
<dbReference type="Gene3D" id="3.40.50.1820">
    <property type="entry name" value="alpha/beta hydrolase"/>
    <property type="match status" value="1"/>
</dbReference>
<dbReference type="Proteomes" id="UP000317430">
    <property type="component" value="Unassembled WGS sequence"/>
</dbReference>
<evidence type="ECO:0000256" key="1">
    <source>
        <dbReference type="ARBA" id="ARBA00022801"/>
    </source>
</evidence>
<organism evidence="4 5">
    <name type="scientific">Streptococcus cuniculipharyngis</name>
    <dbReference type="NCBI Taxonomy" id="1562651"/>
    <lineage>
        <taxon>Bacteria</taxon>
        <taxon>Bacillati</taxon>
        <taxon>Bacillota</taxon>
        <taxon>Bacilli</taxon>
        <taxon>Lactobacillales</taxon>
        <taxon>Streptococcaceae</taxon>
        <taxon>Streptococcus</taxon>
    </lineage>
</organism>
<dbReference type="OrthoDB" id="9815425at2"/>
<dbReference type="PANTHER" id="PTHR48081:SF3">
    <property type="entry name" value="ALPHA_BETA HYDROLASE FOLD-3 DOMAIN-CONTAINING PROTEIN"/>
    <property type="match status" value="1"/>
</dbReference>
<evidence type="ECO:0000256" key="2">
    <source>
        <dbReference type="SAM" id="Phobius"/>
    </source>
</evidence>
<dbReference type="InterPro" id="IPR029058">
    <property type="entry name" value="AB_hydrolase_fold"/>
</dbReference>
<protein>
    <submittedName>
        <fullName evidence="4">Alpha/beta hydrolase</fullName>
    </submittedName>
</protein>
<keyword evidence="2" id="KW-1133">Transmembrane helix</keyword>
<dbReference type="InterPro" id="IPR050300">
    <property type="entry name" value="GDXG_lipolytic_enzyme"/>
</dbReference>
<evidence type="ECO:0000313" key="5">
    <source>
        <dbReference type="Proteomes" id="UP000317430"/>
    </source>
</evidence>
<reference evidence="4 5" key="1">
    <citation type="submission" date="2019-08" db="EMBL/GenBank/DDBJ databases">
        <authorList>
            <person name="Lei W."/>
        </authorList>
    </citation>
    <scope>NUCLEOTIDE SEQUENCE [LARGE SCALE GENOMIC DNA]</scope>
    <source>
        <strain evidence="4 5">CCUG 66496</strain>
    </source>
</reference>
<dbReference type="RefSeq" id="WP_146568195.1">
    <property type="nucleotide sequence ID" value="NZ_VOHL01000010.1"/>
</dbReference>
<dbReference type="PANTHER" id="PTHR48081">
    <property type="entry name" value="AB HYDROLASE SUPERFAMILY PROTEIN C4A8.06C"/>
    <property type="match status" value="1"/>
</dbReference>
<dbReference type="InterPro" id="IPR049492">
    <property type="entry name" value="BD-FAE-like_dom"/>
</dbReference>
<name>A0A5C5S8W6_9STRE</name>
<sequence>MIKNKILKFTIVTCSGLVVLLLVIYFLLAYRPQIAVSVIQSLLYPNGAEINPRTPKKQTNRQMLENGQLYVNDIQFSQNYPNSFLDITYPNKDTSSKRPTIVYFHGGGFFGGDKVLGDPLAEGDGSQSFFSKFVAEGYNFVNVNYVLVPEYHFPDPIIQMNEALNYLVTNADDLGLNMQDVTLFGQSAGAIMVSQYGAILSNSNYRQQFNLSQAPKLTTADIRGLIIDDAPLDMYDKNATFKLKLLIANYTEQSIYFENRRKTNLYNSLKWLTPNYPRAFVTAGTADGFPYDMKKMENQLKKLGVEVSNFETPLDIYGPTKHGYLSNLKQDKSGAARDAYQEIIRFLAKGKN</sequence>
<dbReference type="SUPFAM" id="SSF53474">
    <property type="entry name" value="alpha/beta-Hydrolases"/>
    <property type="match status" value="1"/>
</dbReference>
<keyword evidence="1 4" id="KW-0378">Hydrolase</keyword>
<feature type="domain" description="BD-FAE-like" evidence="3">
    <location>
        <begin position="85"/>
        <end position="287"/>
    </location>
</feature>
<gene>
    <name evidence="4" type="ORF">FRX57_07435</name>
</gene>
<comment type="caution">
    <text evidence="4">The sequence shown here is derived from an EMBL/GenBank/DDBJ whole genome shotgun (WGS) entry which is preliminary data.</text>
</comment>